<name>A0A0E0Q9M2_ORYRU</name>
<dbReference type="Proteomes" id="UP000008022">
    <property type="component" value="Unassembled WGS sequence"/>
</dbReference>
<dbReference type="PANTHER" id="PTHR34709">
    <property type="entry name" value="OS10G0396666 PROTEIN"/>
    <property type="match status" value="1"/>
</dbReference>
<evidence type="ECO:0000313" key="2">
    <source>
        <dbReference type="EnsemblPlants" id="ORUFI07G18670.1"/>
    </source>
</evidence>
<feature type="compositionally biased region" description="Basic and acidic residues" evidence="1">
    <location>
        <begin position="1"/>
        <end position="16"/>
    </location>
</feature>
<dbReference type="PANTHER" id="PTHR34709:SF52">
    <property type="entry name" value="OS07G0548100 PROTEIN"/>
    <property type="match status" value="1"/>
</dbReference>
<organism evidence="2 3">
    <name type="scientific">Oryza rufipogon</name>
    <name type="common">Brownbeard rice</name>
    <name type="synonym">Asian wild rice</name>
    <dbReference type="NCBI Taxonomy" id="4529"/>
    <lineage>
        <taxon>Eukaryota</taxon>
        <taxon>Viridiplantae</taxon>
        <taxon>Streptophyta</taxon>
        <taxon>Embryophyta</taxon>
        <taxon>Tracheophyta</taxon>
        <taxon>Spermatophyta</taxon>
        <taxon>Magnoliopsida</taxon>
        <taxon>Liliopsida</taxon>
        <taxon>Poales</taxon>
        <taxon>Poaceae</taxon>
        <taxon>BOP clade</taxon>
        <taxon>Oryzoideae</taxon>
        <taxon>Oryzeae</taxon>
        <taxon>Oryzinae</taxon>
        <taxon>Oryza</taxon>
    </lineage>
</organism>
<sequence>MATRDARGSHRTDKSIETTPNPRPWRFSSRSTATATEREREVEPRPSPTPPRPPFPLPWTSTAIAAHSTSSPPAPMAMDLDRDRGRDRDGYGDGAALVASTSNGRGRGRGHLNDLPEDILAVILRRLLDTRAAARTSFAVPPLAPRLEMGPHDSSIVRAALAAHAVHAVTNINKLYVVCLRSATPDATASWIRVAAPLISGELAFCNRASVPFHMLFDEVFSDPIEERGALELPCFTRATKIALRLGFLGLSLPPSGVFAALRELRLSFVRFHGELTLDDTVMPFLEGLEIYSARVLASLTLRLKHLNWMNLSAVRGLLRLNAVVPRLKFLTVSCCFCSSTWLVAMAGVCIVAEELQVLRWLDWYCPRLIKFSQMPRLYVLSVSPFYPYGRHRQHTKFNPSCDRLLKTFSRIRCLEMLVFIEPHLGGVNPLMEGITRLPDIRFLHLQFSAHGHVYGASVLYMLTMCTGISNLKIGGDRYKDQDVCPPNCSCDRPPNWRDNKDISMRSLREVQMLNFRGKEHELDLLRVLVRVATGIRRIRITCHRSFAAWERLSAVIRSFARPETSVEVSQAPPSLQRQ</sequence>
<dbReference type="Gramene" id="ORUFI07G18670.1">
    <property type="protein sequence ID" value="ORUFI07G18670.1"/>
    <property type="gene ID" value="ORUFI07G18670"/>
</dbReference>
<feature type="region of interest" description="Disordered" evidence="1">
    <location>
        <begin position="83"/>
        <end position="110"/>
    </location>
</feature>
<keyword evidence="3" id="KW-1185">Reference proteome</keyword>
<dbReference type="eggNOG" id="ENOG502QWF7">
    <property type="taxonomic scope" value="Eukaryota"/>
</dbReference>
<evidence type="ECO:0000313" key="3">
    <source>
        <dbReference type="Proteomes" id="UP000008022"/>
    </source>
</evidence>
<evidence type="ECO:0000256" key="1">
    <source>
        <dbReference type="SAM" id="MobiDB-lite"/>
    </source>
</evidence>
<accession>A0A0E0Q9M2</accession>
<reference evidence="2" key="2">
    <citation type="submission" date="2015-06" db="UniProtKB">
        <authorList>
            <consortium name="EnsemblPlants"/>
        </authorList>
    </citation>
    <scope>IDENTIFICATION</scope>
</reference>
<feature type="compositionally biased region" description="Pro residues" evidence="1">
    <location>
        <begin position="45"/>
        <end position="57"/>
    </location>
</feature>
<feature type="compositionally biased region" description="Low complexity" evidence="1">
    <location>
        <begin position="26"/>
        <end position="35"/>
    </location>
</feature>
<dbReference type="OMA" id="PYGRHRQ"/>
<dbReference type="HOGENOM" id="CLU_017148_5_1_1"/>
<feature type="region of interest" description="Disordered" evidence="1">
    <location>
        <begin position="1"/>
        <end position="60"/>
    </location>
</feature>
<dbReference type="InterPro" id="IPR055312">
    <property type="entry name" value="FBL15-like"/>
</dbReference>
<dbReference type="EnsemblPlants" id="ORUFI07G18670.1">
    <property type="protein sequence ID" value="ORUFI07G18670.1"/>
    <property type="gene ID" value="ORUFI07G18670"/>
</dbReference>
<dbReference type="SUPFAM" id="SSF52047">
    <property type="entry name" value="RNI-like"/>
    <property type="match status" value="1"/>
</dbReference>
<reference evidence="3" key="1">
    <citation type="submission" date="2013-06" db="EMBL/GenBank/DDBJ databases">
        <authorList>
            <person name="Zhao Q."/>
        </authorList>
    </citation>
    <scope>NUCLEOTIDE SEQUENCE</scope>
    <source>
        <strain evidence="3">cv. W1943</strain>
    </source>
</reference>
<evidence type="ECO:0008006" key="4">
    <source>
        <dbReference type="Google" id="ProtNLM"/>
    </source>
</evidence>
<proteinExistence type="predicted"/>
<protein>
    <recommendedName>
        <fullName evidence="4">FBD domain-containing protein</fullName>
    </recommendedName>
</protein>
<dbReference type="STRING" id="4529.A0A0E0Q9M2"/>
<dbReference type="AlphaFoldDB" id="A0A0E0Q9M2"/>